<proteinExistence type="predicted"/>
<name>A0A1M7J455_9RHOB</name>
<dbReference type="AlphaFoldDB" id="A0A1M7J455"/>
<dbReference type="NCBIfam" id="TIGR03223">
    <property type="entry name" value="Phn_opern_protn"/>
    <property type="match status" value="1"/>
</dbReference>
<evidence type="ECO:0000313" key="2">
    <source>
        <dbReference type="Proteomes" id="UP000322545"/>
    </source>
</evidence>
<dbReference type="Pfam" id="PF06299">
    <property type="entry name" value="DUF1045"/>
    <property type="match status" value="1"/>
</dbReference>
<evidence type="ECO:0000313" key="1">
    <source>
        <dbReference type="EMBL" id="SHM47177.1"/>
    </source>
</evidence>
<protein>
    <submittedName>
        <fullName evidence="1">Putative phosphonate metabolism protein</fullName>
    </submittedName>
</protein>
<dbReference type="Proteomes" id="UP000322545">
    <property type="component" value="Unassembled WGS sequence"/>
</dbReference>
<organism evidence="1 2">
    <name type="scientific">Roseovarius litoreus</name>
    <dbReference type="NCBI Taxonomy" id="1155722"/>
    <lineage>
        <taxon>Bacteria</taxon>
        <taxon>Pseudomonadati</taxon>
        <taxon>Pseudomonadota</taxon>
        <taxon>Alphaproteobacteria</taxon>
        <taxon>Rhodobacterales</taxon>
        <taxon>Roseobacteraceae</taxon>
        <taxon>Roseovarius</taxon>
    </lineage>
</organism>
<dbReference type="Gene3D" id="3.90.1140.10">
    <property type="entry name" value="Cyclic phosphodiesterase"/>
    <property type="match status" value="1"/>
</dbReference>
<dbReference type="PIRSF" id="PIRSF033328">
    <property type="entry name" value="Phest_Mll4975"/>
    <property type="match status" value="1"/>
</dbReference>
<reference evidence="1 2" key="1">
    <citation type="submission" date="2016-11" db="EMBL/GenBank/DDBJ databases">
        <authorList>
            <person name="Varghese N."/>
            <person name="Submissions S."/>
        </authorList>
    </citation>
    <scope>NUCLEOTIDE SEQUENCE [LARGE SCALE GENOMIC DNA]</scope>
    <source>
        <strain evidence="1 2">DSM 28249</strain>
    </source>
</reference>
<dbReference type="InterPro" id="IPR009389">
    <property type="entry name" value="DUF1045"/>
</dbReference>
<gene>
    <name evidence="1" type="ORF">SAMN05443432_10818</name>
</gene>
<dbReference type="EMBL" id="FRCB01000008">
    <property type="protein sequence ID" value="SHM47177.1"/>
    <property type="molecule type" value="Genomic_DNA"/>
</dbReference>
<keyword evidence="2" id="KW-1185">Reference proteome</keyword>
<sequence>MDYRRYAIYYTPAPGPLSQVCSAWLGWDMATGNELAHPDVAGLPLPVAQITETPRKYGLHATMKPPFRLAQGATPAMLDDALASFCAQRPAVTMDGLELARLGRFLALRPLGDEGPLNALAADIVRGFDAFRAPLSEAEMARRREAGLTPEQDALLRAWGYPYVMDQFRFHITLTGKLPVAQARQTARALAPVLTPLLPAPFVIDALSLAGEDAEGRFHLISRHAFTG</sequence>
<accession>A0A1M7J455</accession>
<dbReference type="RefSeq" id="WP_149780260.1">
    <property type="nucleotide sequence ID" value="NZ_FRCB01000008.1"/>
</dbReference>